<proteinExistence type="predicted"/>
<name>A0A7R8HCB9_LEPSM</name>
<gene>
    <name evidence="1" type="ORF">LSAA_13438</name>
</gene>
<accession>A0A7R8HCB9</accession>
<organism evidence="1 2">
    <name type="scientific">Lepeophtheirus salmonis</name>
    <name type="common">Salmon louse</name>
    <name type="synonym">Caligus salmonis</name>
    <dbReference type="NCBI Taxonomy" id="72036"/>
    <lineage>
        <taxon>Eukaryota</taxon>
        <taxon>Metazoa</taxon>
        <taxon>Ecdysozoa</taxon>
        <taxon>Arthropoda</taxon>
        <taxon>Crustacea</taxon>
        <taxon>Multicrustacea</taxon>
        <taxon>Hexanauplia</taxon>
        <taxon>Copepoda</taxon>
        <taxon>Siphonostomatoida</taxon>
        <taxon>Caligidae</taxon>
        <taxon>Lepeophtheirus</taxon>
    </lineage>
</organism>
<evidence type="ECO:0000313" key="1">
    <source>
        <dbReference type="EMBL" id="CAF3005029.1"/>
    </source>
</evidence>
<protein>
    <submittedName>
        <fullName evidence="1">(salmon louse) hypothetical protein</fullName>
    </submittedName>
</protein>
<keyword evidence="2" id="KW-1185">Reference proteome</keyword>
<dbReference type="AlphaFoldDB" id="A0A7R8HCB9"/>
<dbReference type="EMBL" id="HG994586">
    <property type="protein sequence ID" value="CAF3005029.1"/>
    <property type="molecule type" value="Genomic_DNA"/>
</dbReference>
<dbReference type="Proteomes" id="UP000675881">
    <property type="component" value="Chromosome 7"/>
</dbReference>
<evidence type="ECO:0000313" key="2">
    <source>
        <dbReference type="Proteomes" id="UP000675881"/>
    </source>
</evidence>
<reference evidence="1" key="1">
    <citation type="submission" date="2021-02" db="EMBL/GenBank/DDBJ databases">
        <authorList>
            <person name="Bekaert M."/>
        </authorList>
    </citation>
    <scope>NUCLEOTIDE SEQUENCE</scope>
    <source>
        <strain evidence="1">IoA-00</strain>
    </source>
</reference>
<sequence>MYIGAKLMVHVNDEFIIRIADRKFRGIKGSVRVLKVQQRDEDGNRIVFEKNILIHFPYEDITTSDIEDAVKNILVPDKECCFQDGKLPGFLLIKGSKTRISHARHAVSNVIFWAPCEELPQ</sequence>